<organism evidence="3 4">
    <name type="scientific">Austwickia chelonae NBRC 105200</name>
    <dbReference type="NCBI Taxonomy" id="1184607"/>
    <lineage>
        <taxon>Bacteria</taxon>
        <taxon>Bacillati</taxon>
        <taxon>Actinomycetota</taxon>
        <taxon>Actinomycetes</taxon>
        <taxon>Micrococcales</taxon>
        <taxon>Dermatophilaceae</taxon>
        <taxon>Austwickia</taxon>
    </lineage>
</organism>
<gene>
    <name evidence="3" type="ORF">AUCHE_26_00210</name>
</gene>
<dbReference type="InterPro" id="IPR028051">
    <property type="entry name" value="CheX-like_dom"/>
</dbReference>
<keyword evidence="1" id="KW-0145">Chemotaxis</keyword>
<dbReference type="InterPro" id="IPR038756">
    <property type="entry name" value="CheX-like"/>
</dbReference>
<dbReference type="GO" id="GO:0006935">
    <property type="term" value="P:chemotaxis"/>
    <property type="evidence" value="ECO:0007669"/>
    <property type="project" value="UniProtKB-KW"/>
</dbReference>
<protein>
    <recommendedName>
        <fullName evidence="2">Chemotaxis phosphatase CheX-like domain-containing protein</fullName>
    </recommendedName>
</protein>
<dbReference type="PANTHER" id="PTHR39452">
    <property type="entry name" value="CHEY-P PHOSPHATASE CHEX"/>
    <property type="match status" value="1"/>
</dbReference>
<dbReference type="Proteomes" id="UP000008495">
    <property type="component" value="Unassembled WGS sequence"/>
</dbReference>
<evidence type="ECO:0000256" key="1">
    <source>
        <dbReference type="ARBA" id="ARBA00022500"/>
    </source>
</evidence>
<keyword evidence="4" id="KW-1185">Reference proteome</keyword>
<dbReference type="SUPFAM" id="SSF103039">
    <property type="entry name" value="CheC-like"/>
    <property type="match status" value="1"/>
</dbReference>
<dbReference type="eggNOG" id="COG1406">
    <property type="taxonomic scope" value="Bacteria"/>
</dbReference>
<dbReference type="PANTHER" id="PTHR39452:SF1">
    <property type="entry name" value="CHEY-P PHOSPHATASE CHEX"/>
    <property type="match status" value="1"/>
</dbReference>
<proteinExistence type="predicted"/>
<dbReference type="AlphaFoldDB" id="K6VRT7"/>
<evidence type="ECO:0000313" key="4">
    <source>
        <dbReference type="Proteomes" id="UP000008495"/>
    </source>
</evidence>
<dbReference type="InterPro" id="IPR028976">
    <property type="entry name" value="CheC-like_sf"/>
</dbReference>
<name>K6VRT7_9MICO</name>
<comment type="caution">
    <text evidence="3">The sequence shown here is derived from an EMBL/GenBank/DDBJ whole genome shotgun (WGS) entry which is preliminary data.</text>
</comment>
<dbReference type="Gene3D" id="3.40.1550.10">
    <property type="entry name" value="CheC-like"/>
    <property type="match status" value="1"/>
</dbReference>
<feature type="domain" description="Chemotaxis phosphatase CheX-like" evidence="2">
    <location>
        <begin position="63"/>
        <end position="151"/>
    </location>
</feature>
<reference evidence="3 4" key="1">
    <citation type="submission" date="2012-08" db="EMBL/GenBank/DDBJ databases">
        <title>Whole genome shotgun sequence of Austwickia chelonae NBRC 105200.</title>
        <authorList>
            <person name="Yoshida I."/>
            <person name="Hosoyama A."/>
            <person name="Tsuchikane K."/>
            <person name="Katsumata H."/>
            <person name="Ando Y."/>
            <person name="Ohji S."/>
            <person name="Hamada M."/>
            <person name="Tamura T."/>
            <person name="Yamazoe A."/>
            <person name="Yamazaki S."/>
            <person name="Fujita N."/>
        </authorList>
    </citation>
    <scope>NUCLEOTIDE SEQUENCE [LARGE SCALE GENOMIC DNA]</scope>
    <source>
        <strain evidence="3 4">NBRC 105200</strain>
    </source>
</reference>
<dbReference type="EMBL" id="BAGZ01000026">
    <property type="protein sequence ID" value="GAB79469.1"/>
    <property type="molecule type" value="Genomic_DNA"/>
</dbReference>
<dbReference type="STRING" id="100225.SAMN05421595_0232"/>
<accession>K6VRT7</accession>
<dbReference type="Pfam" id="PF13690">
    <property type="entry name" value="CheX"/>
    <property type="match status" value="1"/>
</dbReference>
<sequence>MQYNRPAADLPSEGPYPKDFTKDRVMHLSSDDVAQIIQEVWSSMLGIDVEPVDMPRPETDTAVAGSVGVTGATDCLISMEMNADGARRFAATMFGMADDEASDDDIADGIGELTNMVGGNIKSLLPEPSTLSLPVVASGKSPTLRVPGGRPLLEAGYIADGFSMYLTVWNRPQKN</sequence>
<dbReference type="CDD" id="cd17906">
    <property type="entry name" value="CheX"/>
    <property type="match status" value="1"/>
</dbReference>
<evidence type="ECO:0000313" key="3">
    <source>
        <dbReference type="EMBL" id="GAB79469.1"/>
    </source>
</evidence>
<evidence type="ECO:0000259" key="2">
    <source>
        <dbReference type="Pfam" id="PF13690"/>
    </source>
</evidence>